<dbReference type="EMBL" id="JAIWYP010000002">
    <property type="protein sequence ID" value="KAH3871866.1"/>
    <property type="molecule type" value="Genomic_DNA"/>
</dbReference>
<evidence type="ECO:0000313" key="2">
    <source>
        <dbReference type="EMBL" id="KAH3871866.1"/>
    </source>
</evidence>
<keyword evidence="3" id="KW-1185">Reference proteome</keyword>
<sequence>MSKKSSSTSAMAKTPMVASQESSKGAATSPFDQVDFKKKRQFLTKSLCDASVQISLSDSDIATIADVKSKLFEPQFTFIVK</sequence>
<name>A0A9D4M906_DREPO</name>
<feature type="compositionally biased region" description="Low complexity" evidence="1">
    <location>
        <begin position="1"/>
        <end position="14"/>
    </location>
</feature>
<comment type="caution">
    <text evidence="2">The sequence shown here is derived from an EMBL/GenBank/DDBJ whole genome shotgun (WGS) entry which is preliminary data.</text>
</comment>
<feature type="region of interest" description="Disordered" evidence="1">
    <location>
        <begin position="1"/>
        <end position="30"/>
    </location>
</feature>
<gene>
    <name evidence="2" type="ORF">DPMN_035081</name>
</gene>
<proteinExistence type="predicted"/>
<reference evidence="2" key="2">
    <citation type="submission" date="2020-11" db="EMBL/GenBank/DDBJ databases">
        <authorList>
            <person name="McCartney M.A."/>
            <person name="Auch B."/>
            <person name="Kono T."/>
            <person name="Mallez S."/>
            <person name="Becker A."/>
            <person name="Gohl D.M."/>
            <person name="Silverstein K.A.T."/>
            <person name="Koren S."/>
            <person name="Bechman K.B."/>
            <person name="Herman A."/>
            <person name="Abrahante J.E."/>
            <person name="Garbe J."/>
        </authorList>
    </citation>
    <scope>NUCLEOTIDE SEQUENCE</scope>
    <source>
        <strain evidence="2">Duluth1</strain>
        <tissue evidence="2">Whole animal</tissue>
    </source>
</reference>
<evidence type="ECO:0000313" key="3">
    <source>
        <dbReference type="Proteomes" id="UP000828390"/>
    </source>
</evidence>
<evidence type="ECO:0000256" key="1">
    <source>
        <dbReference type="SAM" id="MobiDB-lite"/>
    </source>
</evidence>
<dbReference type="Proteomes" id="UP000828390">
    <property type="component" value="Unassembled WGS sequence"/>
</dbReference>
<protein>
    <submittedName>
        <fullName evidence="2">Uncharacterized protein</fullName>
    </submittedName>
</protein>
<dbReference type="AlphaFoldDB" id="A0A9D4M906"/>
<reference evidence="2" key="1">
    <citation type="journal article" date="2019" name="bioRxiv">
        <title>The Genome of the Zebra Mussel, Dreissena polymorpha: A Resource for Invasive Species Research.</title>
        <authorList>
            <person name="McCartney M.A."/>
            <person name="Auch B."/>
            <person name="Kono T."/>
            <person name="Mallez S."/>
            <person name="Zhang Y."/>
            <person name="Obille A."/>
            <person name="Becker A."/>
            <person name="Abrahante J.E."/>
            <person name="Garbe J."/>
            <person name="Badalamenti J.P."/>
            <person name="Herman A."/>
            <person name="Mangelson H."/>
            <person name="Liachko I."/>
            <person name="Sullivan S."/>
            <person name="Sone E.D."/>
            <person name="Koren S."/>
            <person name="Silverstein K.A.T."/>
            <person name="Beckman K.B."/>
            <person name="Gohl D.M."/>
        </authorList>
    </citation>
    <scope>NUCLEOTIDE SEQUENCE</scope>
    <source>
        <strain evidence="2">Duluth1</strain>
        <tissue evidence="2">Whole animal</tissue>
    </source>
</reference>
<accession>A0A9D4M906</accession>
<feature type="compositionally biased region" description="Polar residues" evidence="1">
    <location>
        <begin position="17"/>
        <end position="26"/>
    </location>
</feature>
<organism evidence="2 3">
    <name type="scientific">Dreissena polymorpha</name>
    <name type="common">Zebra mussel</name>
    <name type="synonym">Mytilus polymorpha</name>
    <dbReference type="NCBI Taxonomy" id="45954"/>
    <lineage>
        <taxon>Eukaryota</taxon>
        <taxon>Metazoa</taxon>
        <taxon>Spiralia</taxon>
        <taxon>Lophotrochozoa</taxon>
        <taxon>Mollusca</taxon>
        <taxon>Bivalvia</taxon>
        <taxon>Autobranchia</taxon>
        <taxon>Heteroconchia</taxon>
        <taxon>Euheterodonta</taxon>
        <taxon>Imparidentia</taxon>
        <taxon>Neoheterodontei</taxon>
        <taxon>Myida</taxon>
        <taxon>Dreissenoidea</taxon>
        <taxon>Dreissenidae</taxon>
        <taxon>Dreissena</taxon>
    </lineage>
</organism>